<name>A0ABX0JHV8_9BACL</name>
<keyword evidence="2" id="KW-0808">Transferase</keyword>
<dbReference type="Gene3D" id="3.40.50.150">
    <property type="entry name" value="Vaccinia Virus protein VP39"/>
    <property type="match status" value="1"/>
</dbReference>
<evidence type="ECO:0000313" key="3">
    <source>
        <dbReference type="Proteomes" id="UP001165962"/>
    </source>
</evidence>
<evidence type="ECO:0000313" key="2">
    <source>
        <dbReference type="EMBL" id="NHN34273.1"/>
    </source>
</evidence>
<dbReference type="RefSeq" id="WP_166155051.1">
    <property type="nucleotide sequence ID" value="NZ_JAAOIW010000017.1"/>
</dbReference>
<dbReference type="Proteomes" id="UP001165962">
    <property type="component" value="Unassembled WGS sequence"/>
</dbReference>
<gene>
    <name evidence="2" type="ORF">G9U52_31200</name>
</gene>
<dbReference type="GO" id="GO:0008168">
    <property type="term" value="F:methyltransferase activity"/>
    <property type="evidence" value="ECO:0007669"/>
    <property type="project" value="UniProtKB-KW"/>
</dbReference>
<feature type="domain" description="Methyltransferase type 11" evidence="1">
    <location>
        <begin position="97"/>
        <end position="202"/>
    </location>
</feature>
<comment type="caution">
    <text evidence="2">The sequence shown here is derived from an EMBL/GenBank/DDBJ whole genome shotgun (WGS) entry which is preliminary data.</text>
</comment>
<keyword evidence="2" id="KW-0489">Methyltransferase</keyword>
<dbReference type="InterPro" id="IPR013216">
    <property type="entry name" value="Methyltransf_11"/>
</dbReference>
<protein>
    <submittedName>
        <fullName evidence="2">Methyltransferase domain-containing protein</fullName>
    </submittedName>
</protein>
<reference evidence="2" key="1">
    <citation type="submission" date="2020-03" db="EMBL/GenBank/DDBJ databases">
        <title>Draft sequencing of Paenibacilllus sp. S3N08.</title>
        <authorList>
            <person name="Kim D.-U."/>
        </authorList>
    </citation>
    <scope>NUCLEOTIDE SEQUENCE</scope>
    <source>
        <strain evidence="2">S3N08</strain>
    </source>
</reference>
<evidence type="ECO:0000259" key="1">
    <source>
        <dbReference type="Pfam" id="PF08241"/>
    </source>
</evidence>
<accession>A0ABX0JHV8</accession>
<dbReference type="GO" id="GO:0032259">
    <property type="term" value="P:methylation"/>
    <property type="evidence" value="ECO:0007669"/>
    <property type="project" value="UniProtKB-KW"/>
</dbReference>
<dbReference type="Pfam" id="PF08241">
    <property type="entry name" value="Methyltransf_11"/>
    <property type="match status" value="1"/>
</dbReference>
<keyword evidence="3" id="KW-1185">Reference proteome</keyword>
<dbReference type="InterPro" id="IPR029063">
    <property type="entry name" value="SAM-dependent_MTases_sf"/>
</dbReference>
<dbReference type="EMBL" id="JAAOIW010000017">
    <property type="protein sequence ID" value="NHN34273.1"/>
    <property type="molecule type" value="Genomic_DNA"/>
</dbReference>
<organism evidence="2 3">
    <name type="scientific">Paenibacillus agricola</name>
    <dbReference type="NCBI Taxonomy" id="2716264"/>
    <lineage>
        <taxon>Bacteria</taxon>
        <taxon>Bacillati</taxon>
        <taxon>Bacillota</taxon>
        <taxon>Bacilli</taxon>
        <taxon>Bacillales</taxon>
        <taxon>Paenibacillaceae</taxon>
        <taxon>Paenibacillus</taxon>
    </lineage>
</organism>
<proteinExistence type="predicted"/>
<sequence length="345" mass="39113">MKEQGEMMNIRDIIYDNGQVDIESDNFVIESNYTGKYADLSSEHEAEMVTMMSDRPWKDVIAESFKDHSPWLYKIITDTGRSLFLDVLDIPKNGLYLDVGSGWGQVCIPLGRYGNSVALDLTYNRLNILKSIATQESVPLQYVQGNFLSFPFLEGIFDAIVFNGSLEWIGVGREEGASIREVQIEALKKAYRLLKPGGMIYIGIENSMGLKYILGAADDHTGLIHHTFLEEKLAEVNFLTKTDGEQLPSKTWSLEEYKEMIGESGLELEKVYGCFPDYKLIRQMIDLRSINEVLKKGLPVLEHLGTNGISFEKNNELNEIYKVLSKNKIAQSFCPSYGFILRKRS</sequence>
<dbReference type="PANTHER" id="PTHR43591">
    <property type="entry name" value="METHYLTRANSFERASE"/>
    <property type="match status" value="1"/>
</dbReference>
<dbReference type="CDD" id="cd02440">
    <property type="entry name" value="AdoMet_MTases"/>
    <property type="match status" value="1"/>
</dbReference>
<dbReference type="SUPFAM" id="SSF53335">
    <property type="entry name" value="S-adenosyl-L-methionine-dependent methyltransferases"/>
    <property type="match status" value="1"/>
</dbReference>